<dbReference type="PANTHER" id="PTHR39639">
    <property type="entry name" value="CHROMOSOME 16, WHOLE GENOME SHOTGUN SEQUENCE"/>
    <property type="match status" value="1"/>
</dbReference>
<dbReference type="PANTHER" id="PTHR39639:SF1">
    <property type="entry name" value="DUF262 DOMAIN-CONTAINING PROTEIN"/>
    <property type="match status" value="1"/>
</dbReference>
<evidence type="ECO:0000313" key="2">
    <source>
        <dbReference type="EMBL" id="KPO17254.1"/>
    </source>
</evidence>
<dbReference type="RefSeq" id="WP_033560240.1">
    <property type="nucleotide sequence ID" value="NZ_BRXC01000032.1"/>
</dbReference>
<organism evidence="2 3">
    <name type="scientific">Escherichia coli</name>
    <dbReference type="NCBI Taxonomy" id="562"/>
    <lineage>
        <taxon>Bacteria</taxon>
        <taxon>Pseudomonadati</taxon>
        <taxon>Pseudomonadota</taxon>
        <taxon>Gammaproteobacteria</taxon>
        <taxon>Enterobacterales</taxon>
        <taxon>Enterobacteriaceae</taxon>
        <taxon>Escherichia</taxon>
    </lineage>
</organism>
<protein>
    <recommendedName>
        <fullName evidence="1">GmrSD restriction endonucleases N-terminal domain-containing protein</fullName>
    </recommendedName>
</protein>
<dbReference type="Proteomes" id="UP000050556">
    <property type="component" value="Unassembled WGS sequence"/>
</dbReference>
<reference evidence="2 3" key="1">
    <citation type="journal article" date="2015" name="Front. Microbiol.">
        <title>Genetic determinants of heat resistance in Escherichia coli.</title>
        <authorList>
            <person name="Mercer R.G."/>
            <person name="Zheng J."/>
            <person name="Garcia-Hernandez R."/>
            <person name="Ruan L."/>
            <person name="Ganzle M.G."/>
            <person name="McMullen L.M."/>
        </authorList>
    </citation>
    <scope>NUCLEOTIDE SEQUENCE [LARGE SCALE GENOMIC DNA]</scope>
    <source>
        <strain evidence="2 3">AW1.3</strain>
    </source>
</reference>
<dbReference type="Pfam" id="PF03235">
    <property type="entry name" value="GmrSD_N"/>
    <property type="match status" value="1"/>
</dbReference>
<dbReference type="InterPro" id="IPR038461">
    <property type="entry name" value="Schlafen_AlbA_2_dom_sf"/>
</dbReference>
<name>A0A0P7MNG7_ECOLX</name>
<dbReference type="EMBL" id="LDYI01000034">
    <property type="protein sequence ID" value="KPO17254.1"/>
    <property type="molecule type" value="Genomic_DNA"/>
</dbReference>
<dbReference type="AlphaFoldDB" id="A0A0P7MNG7"/>
<proteinExistence type="predicted"/>
<feature type="domain" description="GmrSD restriction endonucleases N-terminal" evidence="1">
    <location>
        <begin position="26"/>
        <end position="165"/>
    </location>
</feature>
<accession>A0A0P7MNG7</accession>
<dbReference type="PATRIC" id="fig|562.7813.peg.1326"/>
<evidence type="ECO:0000259" key="1">
    <source>
        <dbReference type="Pfam" id="PF03235"/>
    </source>
</evidence>
<comment type="caution">
    <text evidence="2">The sequence shown here is derived from an EMBL/GenBank/DDBJ whole genome shotgun (WGS) entry which is preliminary data.</text>
</comment>
<evidence type="ECO:0000313" key="3">
    <source>
        <dbReference type="Proteomes" id="UP000050556"/>
    </source>
</evidence>
<gene>
    <name evidence="2" type="ORF">ACU57_03660</name>
</gene>
<dbReference type="InterPro" id="IPR004919">
    <property type="entry name" value="GmrSD_N"/>
</dbReference>
<dbReference type="Gene3D" id="3.30.950.30">
    <property type="entry name" value="Schlafen, AAA domain"/>
    <property type="match status" value="1"/>
</dbReference>
<sequence>MANENLDIDSKTAEELYEWYLDDKLIINRRYQRKLVWSLEEKTALISSMTQQYPIPLLLFVSIDNKREILDGMQRLEALMSFIEQRFSLNGKYFNLDAIALTKQLKDSGKLQQKEPVLSRESSTLIARYRFAISEYSSTEDHIDEVFRRINSNGKILSKQELRSAGCVSNFSELVRKISTIIRGDTTHSDIMGLNKIHNISICNDGLDYGINIDNHFYIRNHIISRPSIRDSDDEELVANILGYIFLDDKPTSGSTSLDTFYGEGSTSHAIHTRTQLENYIQTNGADKIVNNYLFVYEMIQKLFDANNLNFRSHILGNASSSQECPRYYQAVFLALYELIINENMQLDDEQKFIAQLGDSVQRSMVQTEGGRWAASARQKSVEDLCALIRRYFKESENKFINHAWQTLIRTLLNNSRTEQPNYDFKQGLFILSGENKIDEECFINIVQTAVAINNIGRESNGYILVGVSDTKATADRVKALYGVTPIECNGYYINGIDHEAVIQSKNIDNYFLFIKQKIESFNFNEALKQQILKDISLCSYEGLHVLKIEIKSVGEVCHFENSYYIRQGTATHLITDGEAISSLHRLYYS</sequence>